<dbReference type="InterPro" id="IPR041367">
    <property type="entry name" value="Znf-CCCH_4"/>
</dbReference>
<protein>
    <submittedName>
        <fullName evidence="11">Uncharacterized protein</fullName>
    </submittedName>
</protein>
<evidence type="ECO:0000259" key="10">
    <source>
        <dbReference type="PROSITE" id="PS51266"/>
    </source>
</evidence>
<sequence>MDSSIPTGPPPGLVPPPQQEAPKEEAGESKKENKKPRVCRDWRRTGKCRFGDKCKFAHVNAPEKKTEKSEPVEEERPARKEKKRPICRYYAAGKTCKFGDKCRYRHECVEEAQDKASEQVKPMPTRLDVSDKEHVVKLVSDGWTVEEEFMKLERMYRNSGYKKSEGDGFVRVDLVMQCTDPDFNKMLYTPEGIPMAVLLPPAYTGSGEYTEELKLIVTKISPKMPKAVRILLPEIFDNYCKAVEAPVSVFRGLQGVEKYIPKVFEAAEKKKEIGALTNVQWVESEKERLVKALEKYFEVDVEDGKWEKISDYVVSRSVEECKAKFIAIRQSLIKEQQQYEQEEEEEISDSDEESYYSDDEEEDEELTDDNAGQGCGGPDNSSEEAGTESDTDEPGAFTVDDVKRIGVVVKQPLTSMTGVSLATCESCEIIIACNRCRKMRPMVVEFGEGSEQRVVKTSGRCHTCSLSNTIFSVREPMFPGSDFTLFRAITESCTILQVVECTLEIRCEECDKAIQARHLRAGYRKQDNCQDCHAKMNLGVGQPSVPKPEHFIVAPVVKKTQKKKLTDDPRIIPGKPLPKNGTCKHYRHSYRWLRFPCCGMAYPCDQCHDAAWPDHHAVWAKRMICGWCATEQNFGPGPCRKCGKPLNKIRTSHWEGGEGCRNTSAMSKNDKKKYAGKNKTISRKAAAAIMAGGKKKK</sequence>
<dbReference type="InterPro" id="IPR009057">
    <property type="entry name" value="Homeodomain-like_sf"/>
</dbReference>
<dbReference type="OrthoDB" id="411372at2759"/>
<dbReference type="SUPFAM" id="SSF90229">
    <property type="entry name" value="CCCH zinc finger"/>
    <property type="match status" value="2"/>
</dbReference>
<dbReference type="InterPro" id="IPR037274">
    <property type="entry name" value="Znf_CHY_sf"/>
</dbReference>
<feature type="zinc finger region" description="C3H1-type" evidence="6">
    <location>
        <begin position="81"/>
        <end position="109"/>
    </location>
</feature>
<evidence type="ECO:0000256" key="1">
    <source>
        <dbReference type="ARBA" id="ARBA00022723"/>
    </source>
</evidence>
<feature type="domain" description="Myb-like" evidence="8">
    <location>
        <begin position="281"/>
        <end position="329"/>
    </location>
</feature>
<dbReference type="SUPFAM" id="SSF161219">
    <property type="entry name" value="CHY zinc finger-like"/>
    <property type="match status" value="1"/>
</dbReference>
<dbReference type="InterPro" id="IPR000571">
    <property type="entry name" value="Znf_CCCH"/>
</dbReference>
<feature type="domain" description="C3H1-type" evidence="9">
    <location>
        <begin position="33"/>
        <end position="61"/>
    </location>
</feature>
<dbReference type="Pfam" id="PF00642">
    <property type="entry name" value="zf-CCCH"/>
    <property type="match status" value="1"/>
</dbReference>
<dbReference type="InterPro" id="IPR008913">
    <property type="entry name" value="Znf_CHY"/>
</dbReference>
<evidence type="ECO:0000256" key="6">
    <source>
        <dbReference type="PROSITE-ProRule" id="PRU00723"/>
    </source>
</evidence>
<dbReference type="SUPFAM" id="SSF46689">
    <property type="entry name" value="Homeodomain-like"/>
    <property type="match status" value="1"/>
</dbReference>
<feature type="compositionally biased region" description="Acidic residues" evidence="7">
    <location>
        <begin position="340"/>
        <end position="368"/>
    </location>
</feature>
<keyword evidence="3 5" id="KW-0863">Zinc-finger</keyword>
<dbReference type="Proteomes" id="UP000591131">
    <property type="component" value="Unassembled WGS sequence"/>
</dbReference>
<evidence type="ECO:0000259" key="8">
    <source>
        <dbReference type="PROSITE" id="PS50090"/>
    </source>
</evidence>
<evidence type="ECO:0000313" key="11">
    <source>
        <dbReference type="EMBL" id="KAF4671065.1"/>
    </source>
</evidence>
<feature type="domain" description="CHY-type" evidence="10">
    <location>
        <begin position="576"/>
        <end position="644"/>
    </location>
</feature>
<dbReference type="Gene3D" id="4.10.1000.10">
    <property type="entry name" value="Zinc finger, CCCH-type"/>
    <property type="match status" value="2"/>
</dbReference>
<dbReference type="PROSITE" id="PS50103">
    <property type="entry name" value="ZF_C3H1"/>
    <property type="match status" value="2"/>
</dbReference>
<proteinExistence type="predicted"/>
<evidence type="ECO:0000313" key="12">
    <source>
        <dbReference type="Proteomes" id="UP000591131"/>
    </source>
</evidence>
<gene>
    <name evidence="11" type="ORF">FOL47_001730</name>
</gene>
<evidence type="ECO:0000256" key="2">
    <source>
        <dbReference type="ARBA" id="ARBA00022737"/>
    </source>
</evidence>
<dbReference type="InterPro" id="IPR001005">
    <property type="entry name" value="SANT/Myb"/>
</dbReference>
<accession>A0A7J6MHU8</accession>
<feature type="region of interest" description="Disordered" evidence="7">
    <location>
        <begin position="1"/>
        <end position="38"/>
    </location>
</feature>
<dbReference type="PANTHER" id="PTHR12547">
    <property type="entry name" value="CCCH ZINC FINGER/TIS11-RELATED"/>
    <property type="match status" value="1"/>
</dbReference>
<evidence type="ECO:0000259" key="9">
    <source>
        <dbReference type="PROSITE" id="PS50103"/>
    </source>
</evidence>
<dbReference type="GO" id="GO:0008270">
    <property type="term" value="F:zinc ion binding"/>
    <property type="evidence" value="ECO:0007669"/>
    <property type="project" value="UniProtKB-KW"/>
</dbReference>
<organism evidence="11 12">
    <name type="scientific">Perkinsus chesapeaki</name>
    <name type="common">Clam parasite</name>
    <name type="synonym">Perkinsus andrewsi</name>
    <dbReference type="NCBI Taxonomy" id="330153"/>
    <lineage>
        <taxon>Eukaryota</taxon>
        <taxon>Sar</taxon>
        <taxon>Alveolata</taxon>
        <taxon>Perkinsozoa</taxon>
        <taxon>Perkinsea</taxon>
        <taxon>Perkinsida</taxon>
        <taxon>Perkinsidae</taxon>
        <taxon>Perkinsus</taxon>
    </lineage>
</organism>
<dbReference type="PROSITE" id="PS51266">
    <property type="entry name" value="ZF_CHY"/>
    <property type="match status" value="1"/>
</dbReference>
<dbReference type="InterPro" id="IPR045877">
    <property type="entry name" value="ZFP36-like"/>
</dbReference>
<dbReference type="GO" id="GO:0003729">
    <property type="term" value="F:mRNA binding"/>
    <property type="evidence" value="ECO:0007669"/>
    <property type="project" value="InterPro"/>
</dbReference>
<evidence type="ECO:0000256" key="5">
    <source>
        <dbReference type="PROSITE-ProRule" id="PRU00601"/>
    </source>
</evidence>
<dbReference type="SMART" id="SM00717">
    <property type="entry name" value="SANT"/>
    <property type="match status" value="1"/>
</dbReference>
<dbReference type="SMART" id="SM00356">
    <property type="entry name" value="ZnF_C3H1"/>
    <property type="match status" value="2"/>
</dbReference>
<dbReference type="Pfam" id="PF18044">
    <property type="entry name" value="zf-CCCH_4"/>
    <property type="match status" value="1"/>
</dbReference>
<dbReference type="InterPro" id="IPR036855">
    <property type="entry name" value="Znf_CCCH_sf"/>
</dbReference>
<feature type="region of interest" description="Disordered" evidence="7">
    <location>
        <begin position="337"/>
        <end position="397"/>
    </location>
</feature>
<dbReference type="PROSITE" id="PS50090">
    <property type="entry name" value="MYB_LIKE"/>
    <property type="match status" value="1"/>
</dbReference>
<keyword evidence="2" id="KW-0677">Repeat</keyword>
<feature type="compositionally biased region" description="Pro residues" evidence="7">
    <location>
        <begin position="7"/>
        <end position="19"/>
    </location>
</feature>
<dbReference type="Pfam" id="PF05495">
    <property type="entry name" value="zf-CHY"/>
    <property type="match status" value="1"/>
</dbReference>
<evidence type="ECO:0000256" key="3">
    <source>
        <dbReference type="ARBA" id="ARBA00022771"/>
    </source>
</evidence>
<evidence type="ECO:0000256" key="4">
    <source>
        <dbReference type="ARBA" id="ARBA00022833"/>
    </source>
</evidence>
<comment type="caution">
    <text evidence="11">The sequence shown here is derived from an EMBL/GenBank/DDBJ whole genome shotgun (WGS) entry which is preliminary data.</text>
</comment>
<feature type="compositionally biased region" description="Acidic residues" evidence="7">
    <location>
        <begin position="381"/>
        <end position="393"/>
    </location>
</feature>
<keyword evidence="12" id="KW-1185">Reference proteome</keyword>
<name>A0A7J6MHU8_PERCH</name>
<feature type="region of interest" description="Disordered" evidence="7">
    <location>
        <begin position="59"/>
        <end position="78"/>
    </location>
</feature>
<keyword evidence="1 6" id="KW-0479">Metal-binding</keyword>
<evidence type="ECO:0000256" key="7">
    <source>
        <dbReference type="SAM" id="MobiDB-lite"/>
    </source>
</evidence>
<feature type="domain" description="C3H1-type" evidence="9">
    <location>
        <begin position="81"/>
        <end position="109"/>
    </location>
</feature>
<dbReference type="AlphaFoldDB" id="A0A7J6MHU8"/>
<feature type="zinc finger region" description="C3H1-type" evidence="6">
    <location>
        <begin position="33"/>
        <end position="61"/>
    </location>
</feature>
<reference evidence="11 12" key="1">
    <citation type="submission" date="2020-04" db="EMBL/GenBank/DDBJ databases">
        <title>Perkinsus chesapeaki whole genome sequence.</title>
        <authorList>
            <person name="Bogema D.R."/>
        </authorList>
    </citation>
    <scope>NUCLEOTIDE SEQUENCE [LARGE SCALE GENOMIC DNA]</scope>
    <source>
        <strain evidence="11">ATCC PRA-425</strain>
    </source>
</reference>
<keyword evidence="4 6" id="KW-0862">Zinc</keyword>
<dbReference type="EMBL" id="JAAPAO010000142">
    <property type="protein sequence ID" value="KAF4671065.1"/>
    <property type="molecule type" value="Genomic_DNA"/>
</dbReference>
<dbReference type="CDD" id="cd00167">
    <property type="entry name" value="SANT"/>
    <property type="match status" value="1"/>
</dbReference>
<feature type="compositionally biased region" description="Basic and acidic residues" evidence="7">
    <location>
        <begin position="21"/>
        <end position="31"/>
    </location>
</feature>
<dbReference type="Gene3D" id="1.10.10.60">
    <property type="entry name" value="Homeodomain-like"/>
    <property type="match status" value="1"/>
</dbReference>